<proteinExistence type="predicted"/>
<keyword evidence="1" id="KW-1185">Reference proteome</keyword>
<evidence type="ECO:0000313" key="1">
    <source>
        <dbReference type="Proteomes" id="UP000887565"/>
    </source>
</evidence>
<sequence length="87" mass="9975">MGKASQALQYVLEVSIFRGHPICGFDVKKVHQDKVAALFKTREVDNLIGKQFARYISFALISGQTYVIDTTSLMENEWICYLPVIRY</sequence>
<dbReference type="AlphaFoldDB" id="A0A915KM01"/>
<accession>A0A915KM01</accession>
<name>A0A915KM01_ROMCU</name>
<dbReference type="Proteomes" id="UP000887565">
    <property type="component" value="Unplaced"/>
</dbReference>
<protein>
    <submittedName>
        <fullName evidence="2">Uncharacterized protein</fullName>
    </submittedName>
</protein>
<evidence type="ECO:0000313" key="2">
    <source>
        <dbReference type="WBParaSite" id="nRc.2.0.1.t39063-RA"/>
    </source>
</evidence>
<dbReference type="WBParaSite" id="nRc.2.0.1.t39063-RA">
    <property type="protein sequence ID" value="nRc.2.0.1.t39063-RA"/>
    <property type="gene ID" value="nRc.2.0.1.g39063"/>
</dbReference>
<organism evidence="1 2">
    <name type="scientific">Romanomermis culicivorax</name>
    <name type="common">Nematode worm</name>
    <dbReference type="NCBI Taxonomy" id="13658"/>
    <lineage>
        <taxon>Eukaryota</taxon>
        <taxon>Metazoa</taxon>
        <taxon>Ecdysozoa</taxon>
        <taxon>Nematoda</taxon>
        <taxon>Enoplea</taxon>
        <taxon>Dorylaimia</taxon>
        <taxon>Mermithida</taxon>
        <taxon>Mermithoidea</taxon>
        <taxon>Mermithidae</taxon>
        <taxon>Romanomermis</taxon>
    </lineage>
</organism>
<reference evidence="2" key="1">
    <citation type="submission" date="2022-11" db="UniProtKB">
        <authorList>
            <consortium name="WormBaseParasite"/>
        </authorList>
    </citation>
    <scope>IDENTIFICATION</scope>
</reference>